<keyword evidence="4" id="KW-1185">Reference proteome</keyword>
<dbReference type="InterPro" id="IPR036465">
    <property type="entry name" value="vWFA_dom_sf"/>
</dbReference>
<reference evidence="3 4" key="1">
    <citation type="submission" date="2020-08" db="EMBL/GenBank/DDBJ databases">
        <title>Genomic Encyclopedia of Type Strains, Phase IV (KMG-V): Genome sequencing to study the core and pangenomes of soil and plant-associated prokaryotes.</title>
        <authorList>
            <person name="Whitman W."/>
        </authorList>
    </citation>
    <scope>NUCLEOTIDE SEQUENCE [LARGE SCALE GENOMIC DNA]</scope>
    <source>
        <strain evidence="3 4">M8UP14</strain>
    </source>
</reference>
<feature type="chain" id="PRO_5030776864" evidence="1">
    <location>
        <begin position="21"/>
        <end position="308"/>
    </location>
</feature>
<dbReference type="InterPro" id="IPR017802">
    <property type="entry name" value="VWFA-rel_acidobac-type"/>
</dbReference>
<protein>
    <submittedName>
        <fullName evidence="3">VWFA-related protein</fullName>
    </submittedName>
</protein>
<evidence type="ECO:0000259" key="2">
    <source>
        <dbReference type="PROSITE" id="PS50234"/>
    </source>
</evidence>
<comment type="caution">
    <text evidence="3">The sequence shown here is derived from an EMBL/GenBank/DDBJ whole genome shotgun (WGS) entry which is preliminary data.</text>
</comment>
<feature type="domain" description="VWFA" evidence="2">
    <location>
        <begin position="82"/>
        <end position="257"/>
    </location>
</feature>
<dbReference type="SUPFAM" id="SSF53300">
    <property type="entry name" value="vWA-like"/>
    <property type="match status" value="1"/>
</dbReference>
<dbReference type="CDD" id="cd00198">
    <property type="entry name" value="vWFA"/>
    <property type="match status" value="1"/>
</dbReference>
<evidence type="ECO:0000313" key="3">
    <source>
        <dbReference type="EMBL" id="MBB5060264.1"/>
    </source>
</evidence>
<organism evidence="3 4">
    <name type="scientific">Granulicella aggregans</name>
    <dbReference type="NCBI Taxonomy" id="474949"/>
    <lineage>
        <taxon>Bacteria</taxon>
        <taxon>Pseudomonadati</taxon>
        <taxon>Acidobacteriota</taxon>
        <taxon>Terriglobia</taxon>
        <taxon>Terriglobales</taxon>
        <taxon>Acidobacteriaceae</taxon>
        <taxon>Granulicella</taxon>
    </lineage>
</organism>
<dbReference type="Pfam" id="PF00092">
    <property type="entry name" value="VWA"/>
    <property type="match status" value="1"/>
</dbReference>
<dbReference type="Gene3D" id="3.40.50.410">
    <property type="entry name" value="von Willebrand factor, type A domain"/>
    <property type="match status" value="1"/>
</dbReference>
<proteinExistence type="predicted"/>
<dbReference type="NCBIfam" id="TIGR03436">
    <property type="entry name" value="acidobact_VWFA"/>
    <property type="match status" value="1"/>
</dbReference>
<dbReference type="SMART" id="SM00327">
    <property type="entry name" value="VWA"/>
    <property type="match status" value="1"/>
</dbReference>
<accession>A0A7W7ZHX9</accession>
<dbReference type="RefSeq" id="WP_184222436.1">
    <property type="nucleotide sequence ID" value="NZ_JACHIP010000011.1"/>
</dbReference>
<gene>
    <name evidence="3" type="ORF">HDF16_005000</name>
</gene>
<dbReference type="PROSITE" id="PS50234">
    <property type="entry name" value="VWFA"/>
    <property type="match status" value="1"/>
</dbReference>
<keyword evidence="1" id="KW-0732">Signal</keyword>
<name>A0A7W7ZHX9_9BACT</name>
<dbReference type="Proteomes" id="UP000540989">
    <property type="component" value="Unassembled WGS sequence"/>
</dbReference>
<sequence>MFVRATLTSLGILLSVPLAAQTPQPPFSLSVTVNEVTLEFHASDGHGLPLNDLKLADLHILDNGLSPVRVSQFQILRDVPLRVAFLFDTSNSMAGSLTHNREIALQFIQNILRQSSDQAFIANFGSIAKPVQLWTNNEKALETRLRHPTVYGERARPGTALYDAVHQTCQYQFAAPDKASTSNLILLFSDGDDNASRFDLSDTVQACQHAHTAIYAFRTDSSGGASALAELSEKTGGRVFYDPSDSPTSKSDSFDDLSQIEATQRNLYQLTYVSAEMRHDGRFHHVELNANDLQDHIEVRSGYYAPPR</sequence>
<dbReference type="InterPro" id="IPR002035">
    <property type="entry name" value="VWF_A"/>
</dbReference>
<dbReference type="EMBL" id="JACHIP010000011">
    <property type="protein sequence ID" value="MBB5060264.1"/>
    <property type="molecule type" value="Genomic_DNA"/>
</dbReference>
<evidence type="ECO:0000256" key="1">
    <source>
        <dbReference type="SAM" id="SignalP"/>
    </source>
</evidence>
<dbReference type="AlphaFoldDB" id="A0A7W7ZHX9"/>
<evidence type="ECO:0000313" key="4">
    <source>
        <dbReference type="Proteomes" id="UP000540989"/>
    </source>
</evidence>
<feature type="signal peptide" evidence="1">
    <location>
        <begin position="1"/>
        <end position="20"/>
    </location>
</feature>